<feature type="domain" description="Ice-binding protein C-terminal" evidence="2">
    <location>
        <begin position="129"/>
        <end position="153"/>
    </location>
</feature>
<keyword evidence="1" id="KW-0732">Signal</keyword>
<dbReference type="RefSeq" id="WP_250198536.1">
    <property type="nucleotide sequence ID" value="NZ_CP097636.1"/>
</dbReference>
<feature type="signal peptide" evidence="1">
    <location>
        <begin position="1"/>
        <end position="21"/>
    </location>
</feature>
<evidence type="ECO:0000313" key="3">
    <source>
        <dbReference type="EMBL" id="URI10332.1"/>
    </source>
</evidence>
<organism evidence="3 4">
    <name type="scientific">Aquincola tertiaricarbonis</name>
    <dbReference type="NCBI Taxonomy" id="391953"/>
    <lineage>
        <taxon>Bacteria</taxon>
        <taxon>Pseudomonadati</taxon>
        <taxon>Pseudomonadota</taxon>
        <taxon>Betaproteobacteria</taxon>
        <taxon>Burkholderiales</taxon>
        <taxon>Sphaerotilaceae</taxon>
        <taxon>Aquincola</taxon>
    </lineage>
</organism>
<proteinExistence type="predicted"/>
<dbReference type="NCBIfam" id="NF038126">
    <property type="entry name" value="PEP_CTERM_FxDxF"/>
    <property type="match status" value="1"/>
</dbReference>
<dbReference type="NCBIfam" id="TIGR02595">
    <property type="entry name" value="PEP_CTERM"/>
    <property type="match status" value="1"/>
</dbReference>
<dbReference type="InterPro" id="IPR013424">
    <property type="entry name" value="Ice-binding_C"/>
</dbReference>
<feature type="chain" id="PRO_5046250174" evidence="1">
    <location>
        <begin position="22"/>
        <end position="156"/>
    </location>
</feature>
<evidence type="ECO:0000259" key="2">
    <source>
        <dbReference type="Pfam" id="PF07589"/>
    </source>
</evidence>
<evidence type="ECO:0000313" key="4">
    <source>
        <dbReference type="Proteomes" id="UP001056201"/>
    </source>
</evidence>
<dbReference type="Proteomes" id="UP001056201">
    <property type="component" value="Chromosome 2"/>
</dbReference>
<dbReference type="NCBIfam" id="NF035944">
    <property type="entry name" value="PEPxxWA-CTERM"/>
    <property type="match status" value="1"/>
</dbReference>
<accession>A0ABY4SEI4</accession>
<dbReference type="EMBL" id="CP097636">
    <property type="protein sequence ID" value="URI10332.1"/>
    <property type="molecule type" value="Genomic_DNA"/>
</dbReference>
<dbReference type="Pfam" id="PF07589">
    <property type="entry name" value="PEP-CTERM"/>
    <property type="match status" value="1"/>
</dbReference>
<keyword evidence="4" id="KW-1185">Reference proteome</keyword>
<evidence type="ECO:0000256" key="1">
    <source>
        <dbReference type="SAM" id="SignalP"/>
    </source>
</evidence>
<name>A0ABY4SEI4_AQUTE</name>
<protein>
    <submittedName>
        <fullName evidence="3">FxDxF family PEP-CTERM protein</fullName>
    </submittedName>
</protein>
<reference evidence="3" key="1">
    <citation type="submission" date="2022-05" db="EMBL/GenBank/DDBJ databases">
        <title>An RpoN-dependent PEP-CTERM gene is involved in floc formation of an Aquincola tertiaricarbonis strain.</title>
        <authorList>
            <person name="Qiu D."/>
            <person name="Xia M."/>
        </authorList>
    </citation>
    <scope>NUCLEOTIDE SEQUENCE</scope>
    <source>
        <strain evidence="3">RN12</strain>
    </source>
</reference>
<sequence>MKRSAIVIASVLALAGASAQAFTDTWSDLSQAYDNSVSYGRNGLSFTDTVNFTLTGLSDVSVTVGSTGLSNAVFSLYMGGSLLESTDITGKTVVVAPYTSLAAGAYSFVVSGTVNSKPGVYNLNANVAAVPEPETYALMLAGLGAVGFMARRRKSA</sequence>
<gene>
    <name evidence="3" type="ORF">MW290_15050</name>
</gene>